<evidence type="ECO:0008006" key="4">
    <source>
        <dbReference type="Google" id="ProtNLM"/>
    </source>
</evidence>
<reference evidence="2" key="1">
    <citation type="submission" date="2022-04" db="EMBL/GenBank/DDBJ databases">
        <title>Alcanivorax sp. CY1518 draft genome sequence.</title>
        <authorList>
            <person name="Zhao G."/>
            <person name="An M."/>
        </authorList>
    </citation>
    <scope>NUCLEOTIDE SEQUENCE</scope>
    <source>
        <strain evidence="2">CY1518</strain>
    </source>
</reference>
<evidence type="ECO:0000256" key="1">
    <source>
        <dbReference type="SAM" id="SignalP"/>
    </source>
</evidence>
<organism evidence="2 3">
    <name type="scientific">Alcanivorax quisquiliarum</name>
    <dbReference type="NCBI Taxonomy" id="2933565"/>
    <lineage>
        <taxon>Bacteria</taxon>
        <taxon>Pseudomonadati</taxon>
        <taxon>Pseudomonadota</taxon>
        <taxon>Gammaproteobacteria</taxon>
        <taxon>Oceanospirillales</taxon>
        <taxon>Alcanivoracaceae</taxon>
        <taxon>Alcanivorax</taxon>
    </lineage>
</organism>
<comment type="caution">
    <text evidence="2">The sequence shown here is derived from an EMBL/GenBank/DDBJ whole genome shotgun (WGS) entry which is preliminary data.</text>
</comment>
<dbReference type="RefSeq" id="WP_246947598.1">
    <property type="nucleotide sequence ID" value="NZ_JALKII010000001.1"/>
</dbReference>
<dbReference type="EMBL" id="JALKII010000001">
    <property type="protein sequence ID" value="MCK0536407.1"/>
    <property type="molecule type" value="Genomic_DNA"/>
</dbReference>
<keyword evidence="3" id="KW-1185">Reference proteome</keyword>
<protein>
    <recommendedName>
        <fullName evidence="4">Lipoprotein</fullName>
    </recommendedName>
</protein>
<keyword evidence="1" id="KW-0732">Signal</keyword>
<name>A0ABT0E3L4_9GAMM</name>
<feature type="signal peptide" evidence="1">
    <location>
        <begin position="1"/>
        <end position="21"/>
    </location>
</feature>
<accession>A0ABT0E3L4</accession>
<evidence type="ECO:0000313" key="2">
    <source>
        <dbReference type="EMBL" id="MCK0536407.1"/>
    </source>
</evidence>
<proteinExistence type="predicted"/>
<dbReference type="Proteomes" id="UP001165524">
    <property type="component" value="Unassembled WGS sequence"/>
</dbReference>
<sequence>MMKLTRFLSAAGATVLLAVLAGCNGKEDFSNVDLPGCPAGALCEETPRGDMLVEFVGPRLLNLGYRCGASLGRTYTEPTEVDGRIVPAGAAVCPESATSIEFFLGYGVYLGNVLPIGRAALPQLAILTTLGEDGTVWGVQRLSLADVLESPRRLPATDARIRNRAALLLALDSDTSTADIELPDVLHGAEGIINQRYNELVRGRSLEATDFVEFKDAWSPLLDAVGEEVGGNNAPYIFATESDVLARLAYSTELTRAGFYEVDYQATIFDLISTDKQPAADPLGTLSGTMLALPTGEVVGLASVLLSHVQGGSDPAETEKDMLSFSRDARLDDELVLENVALQGLMNNDVTTDISVSGRFLGNVLHHGVPGQNGVDYALMYPTMYYRPVADDFGRILGTFLGSPVADLLHKKPDPAPEGLPVRMARVELGATSLDPAALDAAVGFYQLTLRRGCTDAEIADDPGSCELIEEKNEKNYNYEGGYEIEAGTDTTEAVNFTFSQDTPRGGGLDNGGDATMFLEIRQVGGHGIVYAGRNGQCPTGDPQNDFPVGYISRTVVEEGVIESAGVMLMLSGQADEQGDLRHFGTEIQGRIALNGTGENDRPIYRLSDEHFADQVAAQWIDIYMPQKYYQAQGVDSVDELSNEQKQRLLAHVRGSVEWQYVGATCPL</sequence>
<feature type="chain" id="PRO_5046505750" description="Lipoprotein" evidence="1">
    <location>
        <begin position="22"/>
        <end position="668"/>
    </location>
</feature>
<dbReference type="PROSITE" id="PS51257">
    <property type="entry name" value="PROKAR_LIPOPROTEIN"/>
    <property type="match status" value="1"/>
</dbReference>
<gene>
    <name evidence="2" type="ORF">MU846_01640</name>
</gene>
<evidence type="ECO:0000313" key="3">
    <source>
        <dbReference type="Proteomes" id="UP001165524"/>
    </source>
</evidence>